<dbReference type="EMBL" id="GGFM01008573">
    <property type="protein sequence ID" value="MBW29324.1"/>
    <property type="molecule type" value="Transcribed_RNA"/>
</dbReference>
<evidence type="ECO:0000313" key="3">
    <source>
        <dbReference type="EMBL" id="MBW29324.1"/>
    </source>
</evidence>
<name>A0A2M3ZLA4_9DIPT</name>
<reference evidence="3" key="1">
    <citation type="submission" date="2018-01" db="EMBL/GenBank/DDBJ databases">
        <title>An insight into the sialome of Amazonian anophelines.</title>
        <authorList>
            <person name="Ribeiro J.M."/>
            <person name="Scarpassa V."/>
            <person name="Calvo E."/>
        </authorList>
    </citation>
    <scope>NUCLEOTIDE SEQUENCE</scope>
    <source>
        <tissue evidence="3">Salivary glands</tissue>
    </source>
</reference>
<evidence type="ECO:0000256" key="1">
    <source>
        <dbReference type="SAM" id="MobiDB-lite"/>
    </source>
</evidence>
<dbReference type="AlphaFoldDB" id="A0A2M3ZLA4"/>
<protein>
    <recommendedName>
        <fullName evidence="4">Secreted peptide</fullName>
    </recommendedName>
</protein>
<accession>A0A2M3ZLA4</accession>
<feature type="compositionally biased region" description="Basic and acidic residues" evidence="1">
    <location>
        <begin position="46"/>
        <end position="59"/>
    </location>
</feature>
<proteinExistence type="predicted"/>
<feature type="chain" id="PRO_5014843916" description="Secreted peptide" evidence="2">
    <location>
        <begin position="21"/>
        <end position="92"/>
    </location>
</feature>
<evidence type="ECO:0008006" key="4">
    <source>
        <dbReference type="Google" id="ProtNLM"/>
    </source>
</evidence>
<organism evidence="3">
    <name type="scientific">Anopheles braziliensis</name>
    <dbReference type="NCBI Taxonomy" id="58242"/>
    <lineage>
        <taxon>Eukaryota</taxon>
        <taxon>Metazoa</taxon>
        <taxon>Ecdysozoa</taxon>
        <taxon>Arthropoda</taxon>
        <taxon>Hexapoda</taxon>
        <taxon>Insecta</taxon>
        <taxon>Pterygota</taxon>
        <taxon>Neoptera</taxon>
        <taxon>Endopterygota</taxon>
        <taxon>Diptera</taxon>
        <taxon>Nematocera</taxon>
        <taxon>Culicoidea</taxon>
        <taxon>Culicidae</taxon>
        <taxon>Anophelinae</taxon>
        <taxon>Anopheles</taxon>
    </lineage>
</organism>
<feature type="region of interest" description="Disordered" evidence="1">
    <location>
        <begin position="46"/>
        <end position="76"/>
    </location>
</feature>
<evidence type="ECO:0000256" key="2">
    <source>
        <dbReference type="SAM" id="SignalP"/>
    </source>
</evidence>
<feature type="signal peptide" evidence="2">
    <location>
        <begin position="1"/>
        <end position="20"/>
    </location>
</feature>
<sequence>MSSSLSLPLSFSLSFSLSLSLSSSHFHWPLSQDQVTEPMKAGTKEINRKPHSTHTNDKTHIHKQTHTHKDETSRYGAKRLISSLLVSKRETK</sequence>
<keyword evidence="2" id="KW-0732">Signal</keyword>